<dbReference type="InterPro" id="IPR016163">
    <property type="entry name" value="Ald_DH_C"/>
</dbReference>
<evidence type="ECO:0000259" key="5">
    <source>
        <dbReference type="Pfam" id="PF00171"/>
    </source>
</evidence>
<evidence type="ECO:0000313" key="7">
    <source>
        <dbReference type="Proteomes" id="UP000199150"/>
    </source>
</evidence>
<dbReference type="STRING" id="260084.SAMN02927928_2515"/>
<protein>
    <submittedName>
        <fullName evidence="6">Succinate-semialdehyde dehydrogenase / glutarate-semialdehyde dehydrogenase</fullName>
    </submittedName>
</protein>
<dbReference type="InterPro" id="IPR016161">
    <property type="entry name" value="Ald_DH/histidinol_DH"/>
</dbReference>
<dbReference type="Pfam" id="PF00171">
    <property type="entry name" value="Aldedh"/>
    <property type="match status" value="1"/>
</dbReference>
<dbReference type="FunFam" id="3.40.309.10:FF:000004">
    <property type="entry name" value="Succinate-semialdehyde dehydrogenase I"/>
    <property type="match status" value="1"/>
</dbReference>
<dbReference type="InterPro" id="IPR015590">
    <property type="entry name" value="Aldehyde_DH_dom"/>
</dbReference>
<dbReference type="InterPro" id="IPR010102">
    <property type="entry name" value="Succ_semiAld_DH"/>
</dbReference>
<dbReference type="PANTHER" id="PTHR43353">
    <property type="entry name" value="SUCCINATE-SEMIALDEHYDE DEHYDROGENASE, MITOCHONDRIAL"/>
    <property type="match status" value="1"/>
</dbReference>
<evidence type="ECO:0000256" key="1">
    <source>
        <dbReference type="ARBA" id="ARBA00009986"/>
    </source>
</evidence>
<keyword evidence="7" id="KW-1185">Reference proteome</keyword>
<evidence type="ECO:0000256" key="3">
    <source>
        <dbReference type="PROSITE-ProRule" id="PRU10007"/>
    </source>
</evidence>
<dbReference type="GO" id="GO:0004777">
    <property type="term" value="F:succinate-semialdehyde dehydrogenase (NAD+) activity"/>
    <property type="evidence" value="ECO:0007669"/>
    <property type="project" value="TreeGrafter"/>
</dbReference>
<gene>
    <name evidence="6" type="ORF">SAMN02927928_2515</name>
</gene>
<name>A0A1G4SCK9_9CAUL</name>
<keyword evidence="2 4" id="KW-0560">Oxidoreductase</keyword>
<evidence type="ECO:0000313" key="6">
    <source>
        <dbReference type="EMBL" id="SCW66305.1"/>
    </source>
</evidence>
<feature type="domain" description="Aldehyde dehydrogenase" evidence="5">
    <location>
        <begin position="23"/>
        <end position="476"/>
    </location>
</feature>
<dbReference type="Gene3D" id="3.40.605.10">
    <property type="entry name" value="Aldehyde Dehydrogenase, Chain A, domain 1"/>
    <property type="match status" value="1"/>
</dbReference>
<dbReference type="PROSITE" id="PS00070">
    <property type="entry name" value="ALDEHYDE_DEHYDR_CYS"/>
    <property type="match status" value="1"/>
</dbReference>
<dbReference type="InterPro" id="IPR016162">
    <property type="entry name" value="Ald_DH_N"/>
</dbReference>
<feature type="active site" evidence="3">
    <location>
        <position position="253"/>
    </location>
</feature>
<dbReference type="EMBL" id="FMTS01000004">
    <property type="protein sequence ID" value="SCW66305.1"/>
    <property type="molecule type" value="Genomic_DNA"/>
</dbReference>
<dbReference type="InterPro" id="IPR029510">
    <property type="entry name" value="Ald_DH_CS_GLU"/>
</dbReference>
<sequence>MMKLSDSQRSLLSGLIFDTAAPDRFAVLNPADGSTLCYVQAHGAAETKTAIDAASATFPAWSGLTAKARSIILKKWNDLVLAHAEDMAMLVTLEQGRPIRETRGEVAYGASFIEWFSEEAKRAYGRTIPATMPGKHLQTIKQPVGVCAAITPWNFPISMITRKVAPALAAGCTVVIKPSEETPLSALALYALARHAGLPDGVISIITSVHAKEVGEVMTSDTRVKKLSFTGSTPVGKLLYAACAPTMKKVSMELGGNAPFIVFDDAELDAAIEGALASKYRNSGQTCVCANRILVQAGIYDRFAKALADKVKAMKLEPGWLEETTLGPLINQKAIDKVAHLVSDAVKQGAHVVTGGQVDAQGALFYQGTVLTNVTRDMEIFDVEIFGPVAPLFKFETEEEAIRLANDTPFGLAAYAYTRDIGRAMRVAAKLEYGMVGLNDGLISTEVTPFGGVKESGIGREGAIEGMEEYLSVKYISYGGLGAI</sequence>
<dbReference type="InterPro" id="IPR016160">
    <property type="entry name" value="Ald_DH_CS_CYS"/>
</dbReference>
<organism evidence="6 7">
    <name type="scientific">Asticcacaulis taihuensis</name>
    <dbReference type="NCBI Taxonomy" id="260084"/>
    <lineage>
        <taxon>Bacteria</taxon>
        <taxon>Pseudomonadati</taxon>
        <taxon>Pseudomonadota</taxon>
        <taxon>Alphaproteobacteria</taxon>
        <taxon>Caulobacterales</taxon>
        <taxon>Caulobacteraceae</taxon>
        <taxon>Asticcacaulis</taxon>
    </lineage>
</organism>
<evidence type="ECO:0000256" key="2">
    <source>
        <dbReference type="ARBA" id="ARBA00023002"/>
    </source>
</evidence>
<reference evidence="7" key="1">
    <citation type="submission" date="2016-10" db="EMBL/GenBank/DDBJ databases">
        <authorList>
            <person name="Varghese N."/>
            <person name="Submissions S."/>
        </authorList>
    </citation>
    <scope>NUCLEOTIDE SEQUENCE [LARGE SCALE GENOMIC DNA]</scope>
    <source>
        <strain evidence="7">CGMCC 1.3431</strain>
    </source>
</reference>
<dbReference type="NCBIfam" id="TIGR01780">
    <property type="entry name" value="SSADH"/>
    <property type="match status" value="1"/>
</dbReference>
<dbReference type="SUPFAM" id="SSF53720">
    <property type="entry name" value="ALDH-like"/>
    <property type="match status" value="1"/>
</dbReference>
<accession>A0A1G4SCK9</accession>
<dbReference type="FunFam" id="3.40.605.10:FF:000005">
    <property type="entry name" value="Succinate-semialdehyde dehydrogenase I"/>
    <property type="match status" value="1"/>
</dbReference>
<evidence type="ECO:0000256" key="4">
    <source>
        <dbReference type="RuleBase" id="RU003345"/>
    </source>
</evidence>
<dbReference type="PROSITE" id="PS00687">
    <property type="entry name" value="ALDEHYDE_DEHYDR_GLU"/>
    <property type="match status" value="1"/>
</dbReference>
<dbReference type="PANTHER" id="PTHR43353:SF5">
    <property type="entry name" value="SUCCINATE-SEMIALDEHYDE DEHYDROGENASE, MITOCHONDRIAL"/>
    <property type="match status" value="1"/>
</dbReference>
<dbReference type="Gene3D" id="3.40.309.10">
    <property type="entry name" value="Aldehyde Dehydrogenase, Chain A, domain 2"/>
    <property type="match status" value="1"/>
</dbReference>
<dbReference type="GO" id="GO:0009450">
    <property type="term" value="P:gamma-aminobutyric acid catabolic process"/>
    <property type="evidence" value="ECO:0007669"/>
    <property type="project" value="InterPro"/>
</dbReference>
<dbReference type="CDD" id="cd07103">
    <property type="entry name" value="ALDH_F5_SSADH_GabD"/>
    <property type="match status" value="1"/>
</dbReference>
<dbReference type="Proteomes" id="UP000199150">
    <property type="component" value="Unassembled WGS sequence"/>
</dbReference>
<comment type="similarity">
    <text evidence="1 4">Belongs to the aldehyde dehydrogenase family.</text>
</comment>
<dbReference type="AlphaFoldDB" id="A0A1G4SCK9"/>
<proteinExistence type="inferred from homology"/>
<dbReference type="InterPro" id="IPR050740">
    <property type="entry name" value="Aldehyde_DH_Superfamily"/>
</dbReference>